<comment type="cofactor">
    <cofactor evidence="1">
        <name>Mg(2+)</name>
        <dbReference type="ChEBI" id="CHEBI:18420"/>
    </cofactor>
</comment>
<dbReference type="InterPro" id="IPR038887">
    <property type="entry name" value="Nus1/NgBR"/>
</dbReference>
<evidence type="ECO:0000256" key="13">
    <source>
        <dbReference type="SAM" id="MobiDB-lite"/>
    </source>
</evidence>
<organism evidence="14 15">
    <name type="scientific">Tricholomella constricta</name>
    <dbReference type="NCBI Taxonomy" id="117010"/>
    <lineage>
        <taxon>Eukaryota</taxon>
        <taxon>Fungi</taxon>
        <taxon>Dikarya</taxon>
        <taxon>Basidiomycota</taxon>
        <taxon>Agaricomycotina</taxon>
        <taxon>Agaricomycetes</taxon>
        <taxon>Agaricomycetidae</taxon>
        <taxon>Agaricales</taxon>
        <taxon>Tricholomatineae</taxon>
        <taxon>Lyophyllaceae</taxon>
        <taxon>Tricholomella</taxon>
    </lineage>
</organism>
<evidence type="ECO:0000256" key="12">
    <source>
        <dbReference type="ARBA" id="ARBA00047353"/>
    </source>
</evidence>
<evidence type="ECO:0000313" key="14">
    <source>
        <dbReference type="EMBL" id="KAF5384894.1"/>
    </source>
</evidence>
<feature type="region of interest" description="Disordered" evidence="13">
    <location>
        <begin position="1"/>
        <end position="68"/>
    </location>
</feature>
<reference evidence="14 15" key="1">
    <citation type="journal article" date="2020" name="ISME J.">
        <title>Uncovering the hidden diversity of litter-decomposition mechanisms in mushroom-forming fungi.</title>
        <authorList>
            <person name="Floudas D."/>
            <person name="Bentzer J."/>
            <person name="Ahren D."/>
            <person name="Johansson T."/>
            <person name="Persson P."/>
            <person name="Tunlid A."/>
        </authorList>
    </citation>
    <scope>NUCLEOTIDE SEQUENCE [LARGE SCALE GENOMIC DNA]</scope>
    <source>
        <strain evidence="14 15">CBS 661.87</strain>
    </source>
</reference>
<dbReference type="EC" id="2.5.1.87" evidence="5"/>
<dbReference type="Gene3D" id="3.40.1180.10">
    <property type="entry name" value="Decaprenyl diphosphate synthase-like"/>
    <property type="match status" value="1"/>
</dbReference>
<evidence type="ECO:0000256" key="9">
    <source>
        <dbReference type="ARBA" id="ARBA00022842"/>
    </source>
</evidence>
<keyword evidence="11" id="KW-0472">Membrane</keyword>
<feature type="compositionally biased region" description="Acidic residues" evidence="13">
    <location>
        <begin position="32"/>
        <end position="44"/>
    </location>
</feature>
<protein>
    <recommendedName>
        <fullName evidence="5">ditrans,polycis-polyprenyl diphosphate synthase [(2E,6E)-farnesyldiphosphate specific]</fullName>
        <ecNumber evidence="5">2.5.1.87</ecNumber>
    </recommendedName>
</protein>
<dbReference type="Proteomes" id="UP000565441">
    <property type="component" value="Unassembled WGS sequence"/>
</dbReference>
<dbReference type="EMBL" id="JAACJP010000004">
    <property type="protein sequence ID" value="KAF5384894.1"/>
    <property type="molecule type" value="Genomic_DNA"/>
</dbReference>
<dbReference type="SUPFAM" id="SSF64005">
    <property type="entry name" value="Undecaprenyl diphosphate synthase"/>
    <property type="match status" value="1"/>
</dbReference>
<name>A0A8H5M8R4_9AGAR</name>
<comment type="caution">
    <text evidence="14">The sequence shown here is derived from an EMBL/GenBank/DDBJ whole genome shotgun (WGS) entry which is preliminary data.</text>
</comment>
<keyword evidence="6" id="KW-0808">Transferase</keyword>
<dbReference type="GO" id="GO:1904423">
    <property type="term" value="C:dehydrodolichyl diphosphate synthase complex"/>
    <property type="evidence" value="ECO:0007669"/>
    <property type="project" value="InterPro"/>
</dbReference>
<dbReference type="UniPathway" id="UPA00378"/>
<dbReference type="AlphaFoldDB" id="A0A8H5M8R4"/>
<evidence type="ECO:0000256" key="6">
    <source>
        <dbReference type="ARBA" id="ARBA00022679"/>
    </source>
</evidence>
<keyword evidence="9" id="KW-0460">Magnesium</keyword>
<comment type="subcellular location">
    <subcellularLocation>
        <location evidence="2">Endoplasmic reticulum membrane</location>
    </subcellularLocation>
</comment>
<evidence type="ECO:0000256" key="11">
    <source>
        <dbReference type="ARBA" id="ARBA00023136"/>
    </source>
</evidence>
<keyword evidence="15" id="KW-1185">Reference proteome</keyword>
<gene>
    <name evidence="14" type="ORF">D9615_001488</name>
</gene>
<dbReference type="GO" id="GO:0005789">
    <property type="term" value="C:endoplasmic reticulum membrane"/>
    <property type="evidence" value="ECO:0007669"/>
    <property type="project" value="UniProtKB-SubCell"/>
</dbReference>
<evidence type="ECO:0000256" key="4">
    <source>
        <dbReference type="ARBA" id="ARBA00005432"/>
    </source>
</evidence>
<keyword evidence="10" id="KW-1133">Transmembrane helix</keyword>
<comment type="pathway">
    <text evidence="3">Protein modification; protein glycosylation.</text>
</comment>
<dbReference type="GO" id="GO:0045547">
    <property type="term" value="F:ditrans,polycis-polyprenyl diphosphate synthase [(2E,6E)-farnesyl diphosphate specific] activity"/>
    <property type="evidence" value="ECO:0007669"/>
    <property type="project" value="UniProtKB-EC"/>
</dbReference>
<evidence type="ECO:0000256" key="5">
    <source>
        <dbReference type="ARBA" id="ARBA00012596"/>
    </source>
</evidence>
<accession>A0A8H5M8R4</accession>
<evidence type="ECO:0000256" key="7">
    <source>
        <dbReference type="ARBA" id="ARBA00022692"/>
    </source>
</evidence>
<evidence type="ECO:0000313" key="15">
    <source>
        <dbReference type="Proteomes" id="UP000565441"/>
    </source>
</evidence>
<keyword evidence="7" id="KW-0812">Transmembrane</keyword>
<comment type="similarity">
    <text evidence="4">Belongs to the UPP synthase family.</text>
</comment>
<dbReference type="PANTHER" id="PTHR21528">
    <property type="entry name" value="DEHYDRODOLICHYL DIPHOSPHATE SYNTHASE COMPLEX SUBUNIT NUS1"/>
    <property type="match status" value="1"/>
</dbReference>
<dbReference type="OrthoDB" id="3057168at2759"/>
<evidence type="ECO:0000256" key="2">
    <source>
        <dbReference type="ARBA" id="ARBA00004586"/>
    </source>
</evidence>
<comment type="catalytic activity">
    <reaction evidence="12">
        <text>n isopentenyl diphosphate + (2E,6E)-farnesyl diphosphate = a di-trans,poly-cis-polyprenyl diphosphate + n diphosphate</text>
        <dbReference type="Rhea" id="RHEA:53008"/>
        <dbReference type="Rhea" id="RHEA-COMP:19494"/>
        <dbReference type="ChEBI" id="CHEBI:33019"/>
        <dbReference type="ChEBI" id="CHEBI:128769"/>
        <dbReference type="ChEBI" id="CHEBI:136960"/>
        <dbReference type="ChEBI" id="CHEBI:175763"/>
        <dbReference type="EC" id="2.5.1.87"/>
    </reaction>
</comment>
<evidence type="ECO:0000256" key="1">
    <source>
        <dbReference type="ARBA" id="ARBA00001946"/>
    </source>
</evidence>
<dbReference type="PANTHER" id="PTHR21528:SF0">
    <property type="entry name" value="DEHYDRODOLICHYL DIPHOSPHATE SYNTHASE COMPLEX SUBUNIT NUS1"/>
    <property type="match status" value="1"/>
</dbReference>
<dbReference type="InterPro" id="IPR036424">
    <property type="entry name" value="UPP_synth-like_sf"/>
</dbReference>
<evidence type="ECO:0000256" key="8">
    <source>
        <dbReference type="ARBA" id="ARBA00022824"/>
    </source>
</evidence>
<sequence>MVRVTTLRIDAKQTRLPGTLLKSSQNIRDSLGDDPDESSSESEVEYPLTPPPSDYSESRPMSPQHGSQLDMHTVTIRVSNKQTNPRPRKDAFNWRKDHGINHSLEKQMTLCLASRESSKPAIASLAQSFASRNKRKSRKSTKYPKGDAFTLTVDALDSLLESADHTLSSPDFMIIHPINPIHYNETPLELHGYPPWHIRLTEIYHNRFQHLPTWSIRHPLSSQPIPLDETTFNQALDEFATAEMRFGK</sequence>
<proteinExistence type="inferred from homology"/>
<evidence type="ECO:0000256" key="10">
    <source>
        <dbReference type="ARBA" id="ARBA00022989"/>
    </source>
</evidence>
<evidence type="ECO:0000256" key="3">
    <source>
        <dbReference type="ARBA" id="ARBA00004922"/>
    </source>
</evidence>
<keyword evidence="8" id="KW-0256">Endoplasmic reticulum</keyword>